<feature type="region of interest" description="Disordered" evidence="1">
    <location>
        <begin position="231"/>
        <end position="253"/>
    </location>
</feature>
<feature type="compositionally biased region" description="Polar residues" evidence="1">
    <location>
        <begin position="313"/>
        <end position="334"/>
    </location>
</feature>
<accession>A0A1Y1IR57</accession>
<feature type="region of interest" description="Disordered" evidence="1">
    <location>
        <begin position="52"/>
        <end position="173"/>
    </location>
</feature>
<evidence type="ECO:0000256" key="3">
    <source>
        <dbReference type="SAM" id="SignalP"/>
    </source>
</evidence>
<dbReference type="STRING" id="105231.A0A1Y1IR57"/>
<evidence type="ECO:0000256" key="2">
    <source>
        <dbReference type="SAM" id="Phobius"/>
    </source>
</evidence>
<evidence type="ECO:0000313" key="5">
    <source>
        <dbReference type="Proteomes" id="UP000054558"/>
    </source>
</evidence>
<dbReference type="AlphaFoldDB" id="A0A1Y1IR57"/>
<feature type="compositionally biased region" description="Low complexity" evidence="1">
    <location>
        <begin position="115"/>
        <end position="136"/>
    </location>
</feature>
<feature type="compositionally biased region" description="Pro residues" evidence="1">
    <location>
        <begin position="85"/>
        <end position="114"/>
    </location>
</feature>
<dbReference type="Proteomes" id="UP000054558">
    <property type="component" value="Unassembled WGS sequence"/>
</dbReference>
<keyword evidence="2" id="KW-0472">Membrane</keyword>
<feature type="compositionally biased region" description="Low complexity" evidence="1">
    <location>
        <begin position="52"/>
        <end position="74"/>
    </location>
</feature>
<feature type="compositionally biased region" description="Pro residues" evidence="1">
    <location>
        <begin position="151"/>
        <end position="163"/>
    </location>
</feature>
<feature type="transmembrane region" description="Helical" evidence="2">
    <location>
        <begin position="894"/>
        <end position="915"/>
    </location>
</feature>
<dbReference type="PANTHER" id="PTHR34677:SF3">
    <property type="entry name" value="BACTERIAL IG-LIKE DOMAIN-CONTAINING PROTEIN"/>
    <property type="match status" value="1"/>
</dbReference>
<feature type="signal peptide" evidence="3">
    <location>
        <begin position="1"/>
        <end position="26"/>
    </location>
</feature>
<feature type="transmembrane region" description="Helical" evidence="2">
    <location>
        <begin position="1169"/>
        <end position="1190"/>
    </location>
</feature>
<proteinExistence type="predicted"/>
<reference evidence="4 5" key="1">
    <citation type="journal article" date="2014" name="Nat. Commun.">
        <title>Klebsormidium flaccidum genome reveals primary factors for plant terrestrial adaptation.</title>
        <authorList>
            <person name="Hori K."/>
            <person name="Maruyama F."/>
            <person name="Fujisawa T."/>
            <person name="Togashi T."/>
            <person name="Yamamoto N."/>
            <person name="Seo M."/>
            <person name="Sato S."/>
            <person name="Yamada T."/>
            <person name="Mori H."/>
            <person name="Tajima N."/>
            <person name="Moriyama T."/>
            <person name="Ikeuchi M."/>
            <person name="Watanabe M."/>
            <person name="Wada H."/>
            <person name="Kobayashi K."/>
            <person name="Saito M."/>
            <person name="Masuda T."/>
            <person name="Sasaki-Sekimoto Y."/>
            <person name="Mashiguchi K."/>
            <person name="Awai K."/>
            <person name="Shimojima M."/>
            <person name="Masuda S."/>
            <person name="Iwai M."/>
            <person name="Nobusawa T."/>
            <person name="Narise T."/>
            <person name="Kondo S."/>
            <person name="Saito H."/>
            <person name="Sato R."/>
            <person name="Murakawa M."/>
            <person name="Ihara Y."/>
            <person name="Oshima-Yamada Y."/>
            <person name="Ohtaka K."/>
            <person name="Satoh M."/>
            <person name="Sonobe K."/>
            <person name="Ishii M."/>
            <person name="Ohtani R."/>
            <person name="Kanamori-Sato M."/>
            <person name="Honoki R."/>
            <person name="Miyazaki D."/>
            <person name="Mochizuki H."/>
            <person name="Umetsu J."/>
            <person name="Higashi K."/>
            <person name="Shibata D."/>
            <person name="Kamiya Y."/>
            <person name="Sato N."/>
            <person name="Nakamura Y."/>
            <person name="Tabata S."/>
            <person name="Ida S."/>
            <person name="Kurokawa K."/>
            <person name="Ohta H."/>
        </authorList>
    </citation>
    <scope>NUCLEOTIDE SEQUENCE [LARGE SCALE GENOMIC DNA]</scope>
    <source>
        <strain evidence="4 5">NIES-2285</strain>
    </source>
</reference>
<feature type="transmembrane region" description="Helical" evidence="2">
    <location>
        <begin position="1202"/>
        <end position="1221"/>
    </location>
</feature>
<keyword evidence="2" id="KW-1133">Transmembrane helix</keyword>
<evidence type="ECO:0008006" key="6">
    <source>
        <dbReference type="Google" id="ProtNLM"/>
    </source>
</evidence>
<dbReference type="EMBL" id="DF237614">
    <property type="protein sequence ID" value="GAQ90628.1"/>
    <property type="molecule type" value="Genomic_DNA"/>
</dbReference>
<dbReference type="OrthoDB" id="617191at2759"/>
<organism evidence="4 5">
    <name type="scientific">Klebsormidium nitens</name>
    <name type="common">Green alga</name>
    <name type="synonym">Ulothrix nitens</name>
    <dbReference type="NCBI Taxonomy" id="105231"/>
    <lineage>
        <taxon>Eukaryota</taxon>
        <taxon>Viridiplantae</taxon>
        <taxon>Streptophyta</taxon>
        <taxon>Klebsormidiophyceae</taxon>
        <taxon>Klebsormidiales</taxon>
        <taxon>Klebsormidiaceae</taxon>
        <taxon>Klebsormidium</taxon>
    </lineage>
</organism>
<keyword evidence="2" id="KW-0812">Transmembrane</keyword>
<evidence type="ECO:0000313" key="4">
    <source>
        <dbReference type="EMBL" id="GAQ90628.1"/>
    </source>
</evidence>
<feature type="transmembrane region" description="Helical" evidence="2">
    <location>
        <begin position="958"/>
        <end position="984"/>
    </location>
</feature>
<evidence type="ECO:0000256" key="1">
    <source>
        <dbReference type="SAM" id="MobiDB-lite"/>
    </source>
</evidence>
<gene>
    <name evidence="4" type="ORF">KFL_006650020</name>
</gene>
<feature type="region of interest" description="Disordered" evidence="1">
    <location>
        <begin position="299"/>
        <end position="334"/>
    </location>
</feature>
<dbReference type="PANTHER" id="PTHR34677">
    <property type="match status" value="1"/>
</dbReference>
<feature type="transmembrane region" description="Helical" evidence="2">
    <location>
        <begin position="1241"/>
        <end position="1263"/>
    </location>
</feature>
<name>A0A1Y1IR57_KLENI</name>
<protein>
    <recommendedName>
        <fullName evidence="6">Bacterial Ig-like domain-containing protein</fullName>
    </recommendedName>
</protein>
<sequence>MRAPRLLPSFQLLLFLLLAAASTSEGQSAPSAEPAATSVLTTAPQTPVLTVPAATPTLTSTPPLATPLSETEPPATTTPLGTSAPPTPAVPEVPPTPVPVVLATPPPLMDPSPAPLIATASPAPTSSAVPPVTSPTEAANPLPTTGVAVPPALPPATSLPPSAPTNVSPKLAPNPGAATIGSLIFASPPSTSLGPAPSTLNVSLTNISLAPSLSSPNHNTSSNVTLAPFSSAPNWTNSSNTTTAPSISPLNRSNSSNVTLAPFPSGPNLTNITNTTASLAPSPAQAVLYAPAPAPGRINVTLAPGPSPDGARPSNTSPAPAPAQNASVGNSSQRVQNTTIFVPGRLEVAPSSQLPRGSGNVRSVAPTANYQMRFSTAVPQNMGSVLQGSPQANFTNQLESVVQYHLDPASGQQCGQSCVAFCQLDDDSAKECGKADASAATGRLSDGYHRMTVRYYATRNASEPFAVYSTFFLVDSVPPTISIALQAADGEARVFEQLRHGQPTLFVFWDSLEPFPGRAVLSEPIEPFSEDSLLVEGGTLVGWQREESLASGGTRRLLQEGGNSSAVAYRFQVFPSGVGPSLIRVSARPGATDRALNPMQLTGESEYTVYFDARRPKALLALVVTGPAGVTSLSSAPELTSNSVVAVLLSFDERVYGFSPSSLNITNGTLTAFGPEEAIESGGSSYALTIAIDPLGNLLIQAPENITFNAVGKGNEASNQLQVQHYVKNENLEAGIRAMAAVSLGLLATSAGVSASVSFMTAAASITTFAARQNLQAPLPAPYLDASSGLSFSLFNWPCPFDGLIPTASALDNLLPGNSGSPEPQAPFESRTLTWDNGSVPVRLTVLSRATVETVPFNASVEADPSMYGAELTVNADRRALLAENDGLRALVRAVFWVLTILVLMVLFHSSKALAAWCLRRHIAPSLFVFPGPELIFLTFATLPLTHLCVRALTGGTMAAIVLASVVLTCIAAHLVFLTGILWIHVVNSKSVAFVREDSDDDTRSCFRAPVHGTWQVVDPSEGNLFVAKYGFFYTDFAGRPSKLHLNNRSFRTDLESVQLDHNDRDLAVESANAKMDPPARAMVPGSVKLTSSTAVEENGRSYFTDKEEVAEEARLALEEGAENARRVVRRVGRFGPSADLRPLWKVVYLLIVLVEISMLGATKGIRASYWQVGVSFSLRLVLVMLLILFRPFRATRLQLAEVLSAMCELGVVLSALALLIRQNVRSPAGKMRTTQSAIGYVMVGLQVAAVVISVVNSVITVIKEGIARARGGFHSNPL</sequence>
<feature type="transmembrane region" description="Helical" evidence="2">
    <location>
        <begin position="1144"/>
        <end position="1163"/>
    </location>
</feature>
<keyword evidence="3" id="KW-0732">Signal</keyword>
<feature type="chain" id="PRO_5012192051" description="Bacterial Ig-like domain-containing protein" evidence="3">
    <location>
        <begin position="27"/>
        <end position="1279"/>
    </location>
</feature>
<dbReference type="OMA" id="FRTACYI"/>
<feature type="transmembrane region" description="Helical" evidence="2">
    <location>
        <begin position="927"/>
        <end position="946"/>
    </location>
</feature>
<keyword evidence="5" id="KW-1185">Reference proteome</keyword>